<dbReference type="OrthoDB" id="2121326at2759"/>
<dbReference type="Pfam" id="PF14977">
    <property type="entry name" value="FAM194"/>
    <property type="match status" value="1"/>
</dbReference>
<dbReference type="SUPFAM" id="SSF52833">
    <property type="entry name" value="Thioredoxin-like"/>
    <property type="match status" value="1"/>
</dbReference>
<keyword evidence="4" id="KW-1185">Reference proteome</keyword>
<dbReference type="PANTHER" id="PTHR23093:SF16">
    <property type="entry name" value="FAM194 C-TERMINAL DOMAIN-CONTAINING PROTEIN"/>
    <property type="match status" value="1"/>
</dbReference>
<dbReference type="Proteomes" id="UP000332933">
    <property type="component" value="Unassembled WGS sequence"/>
</dbReference>
<organism evidence="3 4">
    <name type="scientific">Aphanomyces stellatus</name>
    <dbReference type="NCBI Taxonomy" id="120398"/>
    <lineage>
        <taxon>Eukaryota</taxon>
        <taxon>Sar</taxon>
        <taxon>Stramenopiles</taxon>
        <taxon>Oomycota</taxon>
        <taxon>Saprolegniomycetes</taxon>
        <taxon>Saprolegniales</taxon>
        <taxon>Verrucalvaceae</taxon>
        <taxon>Aphanomyces</taxon>
    </lineage>
</organism>
<gene>
    <name evidence="3" type="primary">Aste57867_3689</name>
    <name evidence="2" type="ORF">As57867_003678</name>
    <name evidence="3" type="ORF">ASTE57867_3689</name>
</gene>
<dbReference type="CDD" id="cd02947">
    <property type="entry name" value="TRX_family"/>
    <property type="match status" value="1"/>
</dbReference>
<reference evidence="2" key="2">
    <citation type="submission" date="2019-06" db="EMBL/GenBank/DDBJ databases">
        <title>Genomics analysis of Aphanomyces spp. identifies a new class of oomycete effector associated with host adaptation.</title>
        <authorList>
            <person name="Gaulin E."/>
        </authorList>
    </citation>
    <scope>NUCLEOTIDE SEQUENCE</scope>
    <source>
        <strain evidence="2">CBS 578.67</strain>
    </source>
</reference>
<dbReference type="InterPro" id="IPR029281">
    <property type="entry name" value="FAM194_C"/>
</dbReference>
<feature type="domain" description="FAM194 C-terminal" evidence="1">
    <location>
        <begin position="39"/>
        <end position="207"/>
    </location>
</feature>
<reference evidence="3 4" key="1">
    <citation type="submission" date="2019-03" db="EMBL/GenBank/DDBJ databases">
        <authorList>
            <person name="Gaulin E."/>
            <person name="Dumas B."/>
        </authorList>
    </citation>
    <scope>NUCLEOTIDE SEQUENCE [LARGE SCALE GENOMIC DNA]</scope>
    <source>
        <strain evidence="3">CBS 568.67</strain>
    </source>
</reference>
<evidence type="ECO:0000259" key="1">
    <source>
        <dbReference type="Pfam" id="PF14977"/>
    </source>
</evidence>
<dbReference type="InterPro" id="IPR036249">
    <property type="entry name" value="Thioredoxin-like_sf"/>
</dbReference>
<dbReference type="EMBL" id="CAADRA010000712">
    <property type="protein sequence ID" value="VFT80844.1"/>
    <property type="molecule type" value="Genomic_DNA"/>
</dbReference>
<name>A0A485KBV0_9STRA</name>
<dbReference type="AlphaFoldDB" id="A0A485KBV0"/>
<accession>A0A485KBV0</accession>
<evidence type="ECO:0000313" key="4">
    <source>
        <dbReference type="Proteomes" id="UP000332933"/>
    </source>
</evidence>
<evidence type="ECO:0000313" key="3">
    <source>
        <dbReference type="EMBL" id="VFT80844.1"/>
    </source>
</evidence>
<proteinExistence type="predicted"/>
<evidence type="ECO:0000313" key="2">
    <source>
        <dbReference type="EMBL" id="KAF0714783.1"/>
    </source>
</evidence>
<dbReference type="PANTHER" id="PTHR23093">
    <property type="entry name" value="SIMILAR TO CHROMOSOME 3 OPEN READING FRAME 20"/>
    <property type="match status" value="1"/>
</dbReference>
<protein>
    <submittedName>
        <fullName evidence="3">Aste57867_3689 protein</fullName>
    </submittedName>
</protein>
<sequence length="571" mass="63679">MSNQGDAQLDALESLVTKSAGGTRASGSSSSTELRDLNIKYPTGEQAVLLDDLGCGFCYYETGRVAVCVSKVNALQKRFYFYESSSPPFIWTCPDDDHPLDSRTKLLLCSIDEHVGSAGRPDGTKLVLTKDGAILSDAKHDIIKTWRWDVHAQNAGTPPSEPITIQLNECVTFKFVTRKHIVVKFVNTGVSLEFQCGEKLKRDDTYLQHSQRISHGPQRGKLLVDTHHPTLIQRQKQIEVASLEKRSKQHPRSQDLSHAQIKQVVQSLEHSFDAYEGCQVTPYCTGPWLQDAHNQTLAELPVLPKTGFEVGKEPTIYGHDMQPHSPMHVLETLQDSDGQWLSSLDIRERLEKANPILPRTAVLCNASGRYSVDIQVPGGSAAPEGKRLDRVAAHHLDEYLKDECPLDQLVVVACLREDDRLSRHAEKVLELVNEILADSQGDLSSHVLPQSLVAGIVNCKYRLVKLDMAESREIARRFRIHATPTFLMFFEGKLVAVSSLGGLALRIAPTTKNVHLTHRMDQPPRTLLVQAAAKQQVHNEKILRKELFQWDLALSAEVPYPLHPVLQPSIA</sequence>
<dbReference type="EMBL" id="VJMH01000712">
    <property type="protein sequence ID" value="KAF0714783.1"/>
    <property type="molecule type" value="Genomic_DNA"/>
</dbReference>
<dbReference type="Gene3D" id="3.40.30.10">
    <property type="entry name" value="Glutaredoxin"/>
    <property type="match status" value="1"/>
</dbReference>